<feature type="chain" id="PRO_5013366077" evidence="1">
    <location>
        <begin position="22"/>
        <end position="67"/>
    </location>
</feature>
<dbReference type="RefSeq" id="WP_084091909.1">
    <property type="nucleotide sequence ID" value="NZ_FWXD01000020.1"/>
</dbReference>
<reference evidence="2 3" key="1">
    <citation type="submission" date="2017-04" db="EMBL/GenBank/DDBJ databases">
        <authorList>
            <person name="Afonso C.L."/>
            <person name="Miller P.J."/>
            <person name="Scott M.A."/>
            <person name="Spackman E."/>
            <person name="Goraichik I."/>
            <person name="Dimitrov K.M."/>
            <person name="Suarez D.L."/>
            <person name="Swayne D.E."/>
        </authorList>
    </citation>
    <scope>NUCLEOTIDE SEQUENCE [LARGE SCALE GENOMIC DNA]</scope>
    <source>
        <strain evidence="2 3">DSM 23236</strain>
    </source>
</reference>
<sequence>MKKQFALLVLLLCGVVTNAFALEARYYELSNYTQVDGPSYCEAVWPGSHYFGVRMGFNGNYFLACQK</sequence>
<organism evidence="2 3">
    <name type="scientific">Andreprevotia lacus DSM 23236</name>
    <dbReference type="NCBI Taxonomy" id="1121001"/>
    <lineage>
        <taxon>Bacteria</taxon>
        <taxon>Pseudomonadati</taxon>
        <taxon>Pseudomonadota</taxon>
        <taxon>Betaproteobacteria</taxon>
        <taxon>Neisseriales</taxon>
        <taxon>Chitinibacteraceae</taxon>
        <taxon>Andreprevotia</taxon>
    </lineage>
</organism>
<gene>
    <name evidence="2" type="ORF">SAMN02745857_03129</name>
</gene>
<keyword evidence="1" id="KW-0732">Signal</keyword>
<name>A0A1W1XWA1_9NEIS</name>
<protein>
    <submittedName>
        <fullName evidence="2">Uncharacterized protein</fullName>
    </submittedName>
</protein>
<dbReference type="EMBL" id="FWXD01000020">
    <property type="protein sequence ID" value="SMC28114.1"/>
    <property type="molecule type" value="Genomic_DNA"/>
</dbReference>
<dbReference type="OrthoDB" id="8593360at2"/>
<dbReference type="Proteomes" id="UP000192761">
    <property type="component" value="Unassembled WGS sequence"/>
</dbReference>
<proteinExistence type="predicted"/>
<evidence type="ECO:0000256" key="1">
    <source>
        <dbReference type="SAM" id="SignalP"/>
    </source>
</evidence>
<dbReference type="AlphaFoldDB" id="A0A1W1XWA1"/>
<accession>A0A1W1XWA1</accession>
<feature type="signal peptide" evidence="1">
    <location>
        <begin position="1"/>
        <end position="21"/>
    </location>
</feature>
<keyword evidence="3" id="KW-1185">Reference proteome</keyword>
<evidence type="ECO:0000313" key="3">
    <source>
        <dbReference type="Proteomes" id="UP000192761"/>
    </source>
</evidence>
<evidence type="ECO:0000313" key="2">
    <source>
        <dbReference type="EMBL" id="SMC28114.1"/>
    </source>
</evidence>